<proteinExistence type="inferred from homology"/>
<reference evidence="3 4" key="1">
    <citation type="submission" date="2018-04" db="EMBL/GenBank/DDBJ databases">
        <title>Cupriavidus necator CR12 genome sequencing and assembly.</title>
        <authorList>
            <person name="Ben Fekih I."/>
            <person name="Mazhar H.S."/>
            <person name="Bello S.K."/>
            <person name="Rensing C."/>
        </authorList>
    </citation>
    <scope>NUCLEOTIDE SEQUENCE [LARGE SCALE GENOMIC DNA]</scope>
    <source>
        <strain evidence="3 4">CR12</strain>
    </source>
</reference>
<dbReference type="InterPro" id="IPR042100">
    <property type="entry name" value="Bug_dom1"/>
</dbReference>
<dbReference type="PROSITE" id="PS51318">
    <property type="entry name" value="TAT"/>
    <property type="match status" value="1"/>
</dbReference>
<evidence type="ECO:0000313" key="3">
    <source>
        <dbReference type="EMBL" id="RCJ03761.1"/>
    </source>
</evidence>
<organism evidence="3 4">
    <name type="scientific">Cupriavidus necator</name>
    <name type="common">Alcaligenes eutrophus</name>
    <name type="synonym">Ralstonia eutropha</name>
    <dbReference type="NCBI Taxonomy" id="106590"/>
    <lineage>
        <taxon>Bacteria</taxon>
        <taxon>Pseudomonadati</taxon>
        <taxon>Pseudomonadota</taxon>
        <taxon>Betaproteobacteria</taxon>
        <taxon>Burkholderiales</taxon>
        <taxon>Burkholderiaceae</taxon>
        <taxon>Cupriavidus</taxon>
    </lineage>
</organism>
<dbReference type="RefSeq" id="WP_114135979.1">
    <property type="nucleotide sequence ID" value="NZ_CP068436.1"/>
</dbReference>
<dbReference type="EMBL" id="QDHA01000125">
    <property type="protein sequence ID" value="RCJ03761.1"/>
    <property type="molecule type" value="Genomic_DNA"/>
</dbReference>
<evidence type="ECO:0000313" key="4">
    <source>
        <dbReference type="Proteomes" id="UP000253501"/>
    </source>
</evidence>
<dbReference type="PANTHER" id="PTHR42928">
    <property type="entry name" value="TRICARBOXYLATE-BINDING PROTEIN"/>
    <property type="match status" value="1"/>
</dbReference>
<feature type="signal peptide" evidence="2">
    <location>
        <begin position="1"/>
        <end position="34"/>
    </location>
</feature>
<dbReference type="Pfam" id="PF03401">
    <property type="entry name" value="TctC"/>
    <property type="match status" value="1"/>
</dbReference>
<evidence type="ECO:0000256" key="2">
    <source>
        <dbReference type="SAM" id="SignalP"/>
    </source>
</evidence>
<dbReference type="PIRSF" id="PIRSF017082">
    <property type="entry name" value="YflP"/>
    <property type="match status" value="1"/>
</dbReference>
<sequence>MSQSVGRARRGFFLASSLVAIGVASAMLPMSAQAQGEWPNKPVRIIVPYGPGQGADLLARLLAQELSGSLRQSFVVENRPGAGGNIGAAMAGKADPDGYTILLGTNATLAANEFLYSNLGYQPAKDFDAVAMLGLLPMVICTATDFPTNGIAKMVQQARAKPNTINVGLPSTTASVVFAQFVQSAQAPLFGVKYKTSAQSTTDVLGGQIPLVIDTVAATRTHIQSGKLRALGISSSKSSPVLEGVKPIADQGVSNFSLVAWDAFFVPRGTAGPVVARLSEHVRLALEKPALQRKLFELGIDPNYMNPAVLADFVKSERKRWGALIVAADLHAD</sequence>
<protein>
    <submittedName>
        <fullName evidence="3">Tripartite tricarboxylate transporter substrate binding protein</fullName>
    </submittedName>
</protein>
<accession>A0A367P7E2</accession>
<dbReference type="PANTHER" id="PTHR42928:SF5">
    <property type="entry name" value="BLR1237 PROTEIN"/>
    <property type="match status" value="1"/>
</dbReference>
<dbReference type="Gene3D" id="3.40.190.150">
    <property type="entry name" value="Bordetella uptake gene, domain 1"/>
    <property type="match status" value="1"/>
</dbReference>
<evidence type="ECO:0000256" key="1">
    <source>
        <dbReference type="ARBA" id="ARBA00006987"/>
    </source>
</evidence>
<feature type="chain" id="PRO_5017042512" evidence="2">
    <location>
        <begin position="35"/>
        <end position="333"/>
    </location>
</feature>
<name>A0A367P7E2_CUPNE</name>
<keyword evidence="2" id="KW-0732">Signal</keyword>
<dbReference type="AlphaFoldDB" id="A0A367P7E2"/>
<dbReference type="Gene3D" id="3.40.190.10">
    <property type="entry name" value="Periplasmic binding protein-like II"/>
    <property type="match status" value="1"/>
</dbReference>
<dbReference type="InterPro" id="IPR006311">
    <property type="entry name" value="TAT_signal"/>
</dbReference>
<dbReference type="InterPro" id="IPR005064">
    <property type="entry name" value="BUG"/>
</dbReference>
<comment type="caution">
    <text evidence="3">The sequence shown here is derived from an EMBL/GenBank/DDBJ whole genome shotgun (WGS) entry which is preliminary data.</text>
</comment>
<dbReference type="Proteomes" id="UP000253501">
    <property type="component" value="Unassembled WGS sequence"/>
</dbReference>
<comment type="similarity">
    <text evidence="1">Belongs to the UPF0065 (bug) family.</text>
</comment>
<gene>
    <name evidence="3" type="ORF">DDK22_35370</name>
</gene>